<protein>
    <recommendedName>
        <fullName evidence="4 10">Mediator of RNA polymerase II transcription subunit 15</fullName>
    </recommendedName>
    <alternativeName>
        <fullName evidence="9 10">Mediator complex subunit 15</fullName>
    </alternativeName>
</protein>
<comment type="subunit">
    <text evidence="3 10">Component of the Mediator complex.</text>
</comment>
<evidence type="ECO:0000256" key="7">
    <source>
        <dbReference type="ARBA" id="ARBA00023163"/>
    </source>
</evidence>
<keyword evidence="6 10" id="KW-0010">Activator</keyword>
<dbReference type="GO" id="GO:0003712">
    <property type="term" value="F:transcription coregulator activity"/>
    <property type="evidence" value="ECO:0007669"/>
    <property type="project" value="InterPro"/>
</dbReference>
<feature type="domain" description="Mediator of RNA polymerase II transcription subunit 15 N-terminal" evidence="11">
    <location>
        <begin position="6"/>
        <end position="72"/>
    </location>
</feature>
<evidence type="ECO:0000256" key="6">
    <source>
        <dbReference type="ARBA" id="ARBA00023159"/>
    </source>
</evidence>
<dbReference type="Gene3D" id="1.10.246.20">
    <property type="entry name" value="Coactivator CBP, KIX domain"/>
    <property type="match status" value="1"/>
</dbReference>
<evidence type="ECO:0000256" key="2">
    <source>
        <dbReference type="ARBA" id="ARBA00009807"/>
    </source>
</evidence>
<dbReference type="Pfam" id="PF21539">
    <property type="entry name" value="Med15_C"/>
    <property type="match status" value="1"/>
</dbReference>
<dbReference type="PANTHER" id="PTHR31804:SF3">
    <property type="entry name" value="MEDIATOR OF RNA POLYMERASE II TRANSCRIPTION SUBUNIT 15"/>
    <property type="match status" value="1"/>
</dbReference>
<organism evidence="14 15">
    <name type="scientific">Parthenolecanium corni</name>
    <dbReference type="NCBI Taxonomy" id="536013"/>
    <lineage>
        <taxon>Eukaryota</taxon>
        <taxon>Metazoa</taxon>
        <taxon>Ecdysozoa</taxon>
        <taxon>Arthropoda</taxon>
        <taxon>Hexapoda</taxon>
        <taxon>Insecta</taxon>
        <taxon>Pterygota</taxon>
        <taxon>Neoptera</taxon>
        <taxon>Paraneoptera</taxon>
        <taxon>Hemiptera</taxon>
        <taxon>Sternorrhyncha</taxon>
        <taxon>Coccoidea</taxon>
        <taxon>Coccidae</taxon>
        <taxon>Parthenolecanium</taxon>
    </lineage>
</organism>
<evidence type="ECO:0000313" key="15">
    <source>
        <dbReference type="Proteomes" id="UP001367676"/>
    </source>
</evidence>
<evidence type="ECO:0000259" key="12">
    <source>
        <dbReference type="Pfam" id="PF21538"/>
    </source>
</evidence>
<evidence type="ECO:0000256" key="9">
    <source>
        <dbReference type="ARBA" id="ARBA00032016"/>
    </source>
</evidence>
<evidence type="ECO:0000256" key="4">
    <source>
        <dbReference type="ARBA" id="ARBA00019613"/>
    </source>
</evidence>
<keyword evidence="7 10" id="KW-0804">Transcription</keyword>
<comment type="subcellular location">
    <subcellularLocation>
        <location evidence="1 10">Nucleus</location>
    </subcellularLocation>
</comment>
<feature type="domain" description="ARC105/Med15 mediator subunit C-terminal" evidence="13">
    <location>
        <begin position="496"/>
        <end position="604"/>
    </location>
</feature>
<dbReference type="Pfam" id="PF09606">
    <property type="entry name" value="Med15_N"/>
    <property type="match status" value="1"/>
</dbReference>
<evidence type="ECO:0000259" key="13">
    <source>
        <dbReference type="Pfam" id="PF21539"/>
    </source>
</evidence>
<dbReference type="Pfam" id="PF21538">
    <property type="entry name" value="Med15_M"/>
    <property type="match status" value="1"/>
</dbReference>
<keyword evidence="15" id="KW-1185">Reference proteome</keyword>
<dbReference type="InterPro" id="IPR019087">
    <property type="entry name" value="Med15_N"/>
</dbReference>
<keyword evidence="8 10" id="KW-0539">Nucleus</keyword>
<dbReference type="InterPro" id="IPR036529">
    <property type="entry name" value="KIX_dom_sf"/>
</dbReference>
<dbReference type="PANTHER" id="PTHR31804">
    <property type="entry name" value="MEDIATOR OF RNA POLYMERASE II TRANSCRIPTION SUBUNIT 15"/>
    <property type="match status" value="1"/>
</dbReference>
<evidence type="ECO:0000256" key="10">
    <source>
        <dbReference type="RuleBase" id="RU364148"/>
    </source>
</evidence>
<evidence type="ECO:0000259" key="11">
    <source>
        <dbReference type="Pfam" id="PF09606"/>
    </source>
</evidence>
<dbReference type="InterPro" id="IPR048386">
    <property type="entry name" value="Med15_C"/>
</dbReference>
<gene>
    <name evidence="10" type="primary">MED15</name>
    <name evidence="14" type="ORF">V9T40_009683</name>
</gene>
<evidence type="ECO:0000256" key="5">
    <source>
        <dbReference type="ARBA" id="ARBA00023015"/>
    </source>
</evidence>
<dbReference type="GO" id="GO:0006355">
    <property type="term" value="P:regulation of DNA-templated transcription"/>
    <property type="evidence" value="ECO:0007669"/>
    <property type="project" value="InterPro"/>
</dbReference>
<name>A0AAN9TNZ2_9HEMI</name>
<dbReference type="EMBL" id="JBBCAQ010000010">
    <property type="protein sequence ID" value="KAK7602242.1"/>
    <property type="molecule type" value="Genomic_DNA"/>
</dbReference>
<sequence>MNSQDENGWRTPAFRQNVVSKIEEAIQSSGMPTIRSSIDMENTVFFKSKSRDDYLGYVARLILHIRDSMSKKLNGSDPMNALRAMTQPGVSNPMMNLPQQNVQQNMTASNLLQTLNQGRSTMQNRMPGIQPSGMNQVSGPMGPIQSNPMLNRAINQLPMNNQMNQNVNTQIPNNMPGPNSVVNQSSVGGSMMVPNLNNQIGMPNQMPNQMSGAIGNQMGLMSNQLGPGQLPPPMMGNMQQPHPPMNVHLSNQRKMVNDNMLISNQSGMSFMPTRVPVQSPFLRQSTPPPNVSPVPMSSLNSMNNAIPSPVMVPSPNNTLQVPSSSGLVSVMRQAGSAPVPSPTGSVTLNTPGNPLQMTPSPLSADEQAYRDKIKQLSKYIEPLRRMISRFGNGDHENVIKMKKLLEVLSSTGQRSSLEVLLRCEAVLEKMDLKGMSEMKEQHPLVEAISVTLQSANPNHTFHRTFESVMATLNGKPLKSLPRPLKRKYVEEPTQDIPEALQGEVARLDQRFKVSLDPVHQKSSKCVYLLCWLDDRHLPCIPPVQITIPEDYPNSSPKCNLSNYEYGATKFLQMIQKALQLRISKLPSKYTMSQLLDIWENSVRETCSPERVSNLDSVFLIS</sequence>
<dbReference type="Proteomes" id="UP001367676">
    <property type="component" value="Unassembled WGS sequence"/>
</dbReference>
<dbReference type="FunFam" id="1.10.246.20:FF:000002">
    <property type="entry name" value="Mediator of RNA polymerase II transcription subunit 15"/>
    <property type="match status" value="1"/>
</dbReference>
<comment type="caution">
    <text evidence="14">The sequence shown here is derived from an EMBL/GenBank/DDBJ whole genome shotgun (WGS) entry which is preliminary data.</text>
</comment>
<accession>A0AAN9TNZ2</accession>
<evidence type="ECO:0000313" key="14">
    <source>
        <dbReference type="EMBL" id="KAK7602242.1"/>
    </source>
</evidence>
<reference evidence="14 15" key="1">
    <citation type="submission" date="2024-03" db="EMBL/GenBank/DDBJ databases">
        <title>Adaptation during the transition from Ophiocordyceps entomopathogen to insect associate is accompanied by gene loss and intensified selection.</title>
        <authorList>
            <person name="Ward C.M."/>
            <person name="Onetto C.A."/>
            <person name="Borneman A.R."/>
        </authorList>
    </citation>
    <scope>NUCLEOTIDE SEQUENCE [LARGE SCALE GENOMIC DNA]</scope>
    <source>
        <strain evidence="14">AWRI1</strain>
        <tissue evidence="14">Single Adult Female</tissue>
    </source>
</reference>
<feature type="domain" description="ARC105/Med15 mediator subunit central" evidence="12">
    <location>
        <begin position="365"/>
        <end position="469"/>
    </location>
</feature>
<evidence type="ECO:0000256" key="3">
    <source>
        <dbReference type="ARBA" id="ARBA00011837"/>
    </source>
</evidence>
<dbReference type="AlphaFoldDB" id="A0AAN9TNZ2"/>
<dbReference type="InterPro" id="IPR048385">
    <property type="entry name" value="Med15_central"/>
</dbReference>
<comment type="function">
    <text evidence="10">Component of the Mediator complex, a coactivator involved in the regulated transcription of nearly all RNA polymerase II-dependent genes. Mediator functions as a bridge to convey information from gene-specific regulatory proteins to the basal RNA polymerase II transcription machinery. Mediator is recruited to promoters by direct interactions with regulatory proteins and serves as a scaffold for the assembly of a functional preinitiation complex with RNA polymerase II and the general transcription factors.</text>
</comment>
<comment type="similarity">
    <text evidence="2 10">Belongs to the Mediator complex subunit 15 family.</text>
</comment>
<dbReference type="GO" id="GO:0005634">
    <property type="term" value="C:nucleus"/>
    <property type="evidence" value="ECO:0007669"/>
    <property type="project" value="UniProtKB-SubCell"/>
</dbReference>
<evidence type="ECO:0000256" key="8">
    <source>
        <dbReference type="ARBA" id="ARBA00023242"/>
    </source>
</evidence>
<keyword evidence="5 10" id="KW-0805">Transcription regulation</keyword>
<evidence type="ECO:0000256" key="1">
    <source>
        <dbReference type="ARBA" id="ARBA00004123"/>
    </source>
</evidence>
<proteinExistence type="inferred from homology"/>